<dbReference type="EMBL" id="JACHEP010000001">
    <property type="protein sequence ID" value="MBB5323445.1"/>
    <property type="molecule type" value="Genomic_DNA"/>
</dbReference>
<reference evidence="2 3" key="1">
    <citation type="submission" date="2020-08" db="EMBL/GenBank/DDBJ databases">
        <title>Genomic Encyclopedia of Type Strains, Phase IV (KMG-IV): sequencing the most valuable type-strain genomes for metagenomic binning, comparative biology and taxonomic classification.</title>
        <authorList>
            <person name="Goeker M."/>
        </authorList>
    </citation>
    <scope>NUCLEOTIDE SEQUENCE [LARGE SCALE GENOMIC DNA]</scope>
    <source>
        <strain evidence="2 3">DSM 16325</strain>
    </source>
</reference>
<keyword evidence="1" id="KW-0812">Transmembrane</keyword>
<comment type="caution">
    <text evidence="2">The sequence shown here is derived from an EMBL/GenBank/DDBJ whole genome shotgun (WGS) entry which is preliminary data.</text>
</comment>
<dbReference type="Proteomes" id="UP000520011">
    <property type="component" value="Unassembled WGS sequence"/>
</dbReference>
<feature type="transmembrane region" description="Helical" evidence="1">
    <location>
        <begin position="78"/>
        <end position="94"/>
    </location>
</feature>
<protein>
    <recommendedName>
        <fullName evidence="4">DUF2663 family protein</fullName>
    </recommendedName>
</protein>
<dbReference type="InterPro" id="IPR020210">
    <property type="entry name" value="Uncharacterised_YpbF_TM"/>
</dbReference>
<sequence length="149" mass="17770">MVDNWLSELTDEVTKQMLFSVIEKKEKWERLKIKVKVLQVFTSVGFAVFFIYIVWKLIIPNETITSVTAAFLGRLEHLYILLLLFTSYGGILFYKNKCDKAEGEFHALRCEIIQKSADLWRGEQEWNERHKWFEIMKTKYGINLFYENS</sequence>
<name>A0A7W8MV85_9BACL</name>
<dbReference type="AlphaFoldDB" id="A0A7W8MV85"/>
<gene>
    <name evidence="2" type="ORF">HNQ34_000522</name>
</gene>
<evidence type="ECO:0000313" key="3">
    <source>
        <dbReference type="Proteomes" id="UP000520011"/>
    </source>
</evidence>
<accession>A0A7W8MV85</accession>
<dbReference type="Pfam" id="PF10864">
    <property type="entry name" value="DUF2663"/>
    <property type="match status" value="1"/>
</dbReference>
<evidence type="ECO:0000256" key="1">
    <source>
        <dbReference type="SAM" id="Phobius"/>
    </source>
</evidence>
<evidence type="ECO:0000313" key="2">
    <source>
        <dbReference type="EMBL" id="MBB5323445.1"/>
    </source>
</evidence>
<feature type="transmembrane region" description="Helical" evidence="1">
    <location>
        <begin position="37"/>
        <end position="58"/>
    </location>
</feature>
<keyword evidence="1" id="KW-1133">Transmembrane helix</keyword>
<proteinExistence type="predicted"/>
<evidence type="ECO:0008006" key="4">
    <source>
        <dbReference type="Google" id="ProtNLM"/>
    </source>
</evidence>
<organism evidence="2 3">
    <name type="scientific">Anoxybacteroides tepidamans</name>
    <dbReference type="NCBI Taxonomy" id="265948"/>
    <lineage>
        <taxon>Bacteria</taxon>
        <taxon>Bacillati</taxon>
        <taxon>Bacillota</taxon>
        <taxon>Bacilli</taxon>
        <taxon>Bacillales</taxon>
        <taxon>Anoxybacillaceae</taxon>
        <taxon>Anoxybacteroides</taxon>
    </lineage>
</organism>
<keyword evidence="1" id="KW-0472">Membrane</keyword>
<keyword evidence="3" id="KW-1185">Reference proteome</keyword>